<evidence type="ECO:0000256" key="1">
    <source>
        <dbReference type="ARBA" id="ARBA00008814"/>
    </source>
</evidence>
<dbReference type="Gene3D" id="3.40.50.1980">
    <property type="entry name" value="Nitrogenase molybdenum iron protein domain"/>
    <property type="match status" value="2"/>
</dbReference>
<dbReference type="OrthoDB" id="9797850at2"/>
<dbReference type="PROSITE" id="PS50983">
    <property type="entry name" value="FE_B12_PBP"/>
    <property type="match status" value="1"/>
</dbReference>
<proteinExistence type="inferred from homology"/>
<protein>
    <submittedName>
        <fullName evidence="2">Vitamin B12-binding protein</fullName>
    </submittedName>
</protein>
<dbReference type="Pfam" id="PF01497">
    <property type="entry name" value="Peripla_BP_2"/>
    <property type="match status" value="1"/>
</dbReference>
<accession>A0A221W549</accession>
<name>A0A221W549_9PSEU</name>
<evidence type="ECO:0000313" key="2">
    <source>
        <dbReference type="EMBL" id="ASO21032.1"/>
    </source>
</evidence>
<organism evidence="2 3">
    <name type="scientific">Actinoalloteichus hoggarensis</name>
    <dbReference type="NCBI Taxonomy" id="1470176"/>
    <lineage>
        <taxon>Bacteria</taxon>
        <taxon>Bacillati</taxon>
        <taxon>Actinomycetota</taxon>
        <taxon>Actinomycetes</taxon>
        <taxon>Pseudonocardiales</taxon>
        <taxon>Pseudonocardiaceae</taxon>
        <taxon>Actinoalloteichus</taxon>
    </lineage>
</organism>
<reference evidence="2 3" key="1">
    <citation type="submission" date="2017-07" db="EMBL/GenBank/DDBJ databases">
        <title>Complete genome sequence of Actinoalloteichus hoggarensis DSM 45943, type strain of Actinoalloteichus hoggarensis.</title>
        <authorList>
            <person name="Ruckert C."/>
            <person name="Nouioui I."/>
            <person name="Willmese J."/>
            <person name="van Wezel G."/>
            <person name="Klenk H.-P."/>
            <person name="Kalinowski J."/>
            <person name="Zotchev S.B."/>
        </authorList>
    </citation>
    <scope>NUCLEOTIDE SEQUENCE [LARGE SCALE GENOMIC DNA]</scope>
    <source>
        <strain evidence="2 3">DSM 45943</strain>
    </source>
</reference>
<dbReference type="InterPro" id="IPR050902">
    <property type="entry name" value="ABC_Transporter_SBP"/>
</dbReference>
<comment type="similarity">
    <text evidence="1">Belongs to the bacterial solute-binding protein 8 family.</text>
</comment>
<evidence type="ECO:0000313" key="3">
    <source>
        <dbReference type="Proteomes" id="UP000204221"/>
    </source>
</evidence>
<keyword evidence="3" id="KW-1185">Reference proteome</keyword>
<dbReference type="PANTHER" id="PTHR30535">
    <property type="entry name" value="VITAMIN B12-BINDING PROTEIN"/>
    <property type="match status" value="1"/>
</dbReference>
<dbReference type="EMBL" id="CP022521">
    <property type="protein sequence ID" value="ASO21032.1"/>
    <property type="molecule type" value="Genomic_DNA"/>
</dbReference>
<sequence length="332" mass="36500">MTLRLPRRVWPMLAVGVLAVSACGAEVAPQAVDDADLVTIENCGRETTYPRPERPVVYEGGGAEKLFVLGVTDEIRGWIATPTNDPAIERSPYREQFEQIERLSNDLLNREIVVDAGADWVFAGWNSGFSEERGITPQLLDDLGIDSYMHTESCYNYGDGAVDVTPLEGLYIDLTDLGEIFGVQDRAAEVVAELRDRVAAVEEDHPEGEPAEVFVYDSGTDQPFTAAAHAPPNDIISVAGGRNILADLDERWTSIGWEAVIEAQPEVIVIIDYGDLPAEDKIDFLRSHPALESVPAVRDEHFYVLDYGEAISGPRIVDGAEKFADYLRSIGY</sequence>
<dbReference type="RefSeq" id="WP_093942272.1">
    <property type="nucleotide sequence ID" value="NZ_CP022521.1"/>
</dbReference>
<dbReference type="PROSITE" id="PS51257">
    <property type="entry name" value="PROKAR_LIPOPROTEIN"/>
    <property type="match status" value="1"/>
</dbReference>
<dbReference type="AlphaFoldDB" id="A0A221W549"/>
<dbReference type="KEGG" id="ahg:AHOG_17030"/>
<dbReference type="Proteomes" id="UP000204221">
    <property type="component" value="Chromosome"/>
</dbReference>
<dbReference type="PANTHER" id="PTHR30535:SF7">
    <property type="entry name" value="IRON(III) DICITRATE-BINDING PROTEIN"/>
    <property type="match status" value="1"/>
</dbReference>
<gene>
    <name evidence="2" type="primary">btuF1</name>
    <name evidence="2" type="ORF">AHOG_17030</name>
</gene>
<dbReference type="InterPro" id="IPR002491">
    <property type="entry name" value="ABC_transptr_periplasmic_BD"/>
</dbReference>
<dbReference type="SUPFAM" id="SSF53807">
    <property type="entry name" value="Helical backbone' metal receptor"/>
    <property type="match status" value="1"/>
</dbReference>